<dbReference type="SUPFAM" id="SSF109604">
    <property type="entry name" value="HD-domain/PDEase-like"/>
    <property type="match status" value="1"/>
</dbReference>
<sequence>MLKEYLLDEKYDELRKSDDLIYKALELSTILFKGSVDKGGYPYVLHLLYVYSNVDTKEEKVIALLHDVMEDKKVTKEELLDIGFPLKIVNDLAVLTRVKPMEYTDYIDNIIKNGSKEALNVKLADLENNIDLTRIKNPSVKDYERVERRYIPSHEKILNRLKEME</sequence>
<name>A0A9D1IQW2_9FIRM</name>
<dbReference type="EMBL" id="DVMT01000041">
    <property type="protein sequence ID" value="HIU40474.1"/>
    <property type="molecule type" value="Genomic_DNA"/>
</dbReference>
<dbReference type="Proteomes" id="UP000824074">
    <property type="component" value="Unassembled WGS sequence"/>
</dbReference>
<evidence type="ECO:0000313" key="1">
    <source>
        <dbReference type="EMBL" id="HIU40474.1"/>
    </source>
</evidence>
<gene>
    <name evidence="1" type="ORF">IAB68_04160</name>
</gene>
<reference evidence="1" key="2">
    <citation type="journal article" date="2021" name="PeerJ">
        <title>Extensive microbial diversity within the chicken gut microbiome revealed by metagenomics and culture.</title>
        <authorList>
            <person name="Gilroy R."/>
            <person name="Ravi A."/>
            <person name="Getino M."/>
            <person name="Pursley I."/>
            <person name="Horton D.L."/>
            <person name="Alikhan N.F."/>
            <person name="Baker D."/>
            <person name="Gharbi K."/>
            <person name="Hall N."/>
            <person name="Watson M."/>
            <person name="Adriaenssens E.M."/>
            <person name="Foster-Nyarko E."/>
            <person name="Jarju S."/>
            <person name="Secka A."/>
            <person name="Antonio M."/>
            <person name="Oren A."/>
            <person name="Chaudhuri R.R."/>
            <person name="La Ragione R."/>
            <person name="Hildebrand F."/>
            <person name="Pallen M.J."/>
        </authorList>
    </citation>
    <scope>NUCLEOTIDE SEQUENCE</scope>
    <source>
        <strain evidence="1">CHK193-30670</strain>
    </source>
</reference>
<protein>
    <submittedName>
        <fullName evidence="1">GTP pyrophosphokinase</fullName>
    </submittedName>
</protein>
<reference evidence="1" key="1">
    <citation type="submission" date="2020-10" db="EMBL/GenBank/DDBJ databases">
        <authorList>
            <person name="Gilroy R."/>
        </authorList>
    </citation>
    <scope>NUCLEOTIDE SEQUENCE</scope>
    <source>
        <strain evidence="1">CHK193-30670</strain>
    </source>
</reference>
<proteinExistence type="predicted"/>
<accession>A0A9D1IQW2</accession>
<dbReference type="AlphaFoldDB" id="A0A9D1IQW2"/>
<comment type="caution">
    <text evidence="1">The sequence shown here is derived from an EMBL/GenBank/DDBJ whole genome shotgun (WGS) entry which is preliminary data.</text>
</comment>
<evidence type="ECO:0000313" key="2">
    <source>
        <dbReference type="Proteomes" id="UP000824074"/>
    </source>
</evidence>
<dbReference type="Gene3D" id="1.10.3210.10">
    <property type="entry name" value="Hypothetical protein af1432"/>
    <property type="match status" value="1"/>
</dbReference>
<organism evidence="1 2">
    <name type="scientific">Candidatus Aphodocola excrementigallinarum</name>
    <dbReference type="NCBI Taxonomy" id="2840670"/>
    <lineage>
        <taxon>Bacteria</taxon>
        <taxon>Bacillati</taxon>
        <taxon>Bacillota</taxon>
        <taxon>Bacilli</taxon>
        <taxon>Candidatus Aphodocola</taxon>
    </lineage>
</organism>